<reference evidence="1 2" key="1">
    <citation type="submission" date="2018-11" db="EMBL/GenBank/DDBJ databases">
        <title>YIM 102482-1 draft genome.</title>
        <authorList>
            <person name="Li G."/>
            <person name="Jiang Y."/>
        </authorList>
    </citation>
    <scope>NUCLEOTIDE SEQUENCE [LARGE SCALE GENOMIC DNA]</scope>
    <source>
        <strain evidence="1 2">YIM 102482-1</strain>
    </source>
</reference>
<protein>
    <recommendedName>
        <fullName evidence="3">Alpha/beta hydrolase</fullName>
    </recommendedName>
</protein>
<gene>
    <name evidence="1" type="ORF">EG850_03300</name>
</gene>
<dbReference type="Proteomes" id="UP000274391">
    <property type="component" value="Unassembled WGS sequence"/>
</dbReference>
<dbReference type="SUPFAM" id="SSF53474">
    <property type="entry name" value="alpha/beta-Hydrolases"/>
    <property type="match status" value="1"/>
</dbReference>
<sequence>MSRSRLLLTRVRRGLLLTDARLSFADDQVIAQWQERQREELARWQEWFQQLPAQVAQTPEARVRRMGWLRRIARSRIAMRRLRAVELRLPELQLPEVDLSELSLTQISTRLAAEFEPAKFHRRIMDAARFAASLGADSAIWVYWQTRSLVRLTPPPQLLAGDPSLPVVLLIQGWSTTWRFMEPIAEALDRAGYRVRMLPQLGRMTGSSDHLTELVMRYLQSHRELLPVVLVTHSRGGIIAKKLLQRDPEGEFVLGAVTLSAPFSGAKAARLIRAELPGLEAVTLLRPGSPALHELARETAANSRITTISPIVDEIVGSGGALPGARNLAVSSIGHNLLLAEPRVHRAVVAEVERIAAAARAH</sequence>
<keyword evidence="2" id="KW-1185">Reference proteome</keyword>
<dbReference type="AlphaFoldDB" id="A0A3P3VZG9"/>
<dbReference type="Gene3D" id="3.40.50.1820">
    <property type="entry name" value="alpha/beta hydrolase"/>
    <property type="match status" value="1"/>
</dbReference>
<dbReference type="InterPro" id="IPR029058">
    <property type="entry name" value="AB_hydrolase_fold"/>
</dbReference>
<organism evidence="1 2">
    <name type="scientific">Gulosibacter macacae</name>
    <dbReference type="NCBI Taxonomy" id="2488791"/>
    <lineage>
        <taxon>Bacteria</taxon>
        <taxon>Bacillati</taxon>
        <taxon>Actinomycetota</taxon>
        <taxon>Actinomycetes</taxon>
        <taxon>Micrococcales</taxon>
        <taxon>Microbacteriaceae</taxon>
        <taxon>Gulosibacter</taxon>
    </lineage>
</organism>
<evidence type="ECO:0000313" key="1">
    <source>
        <dbReference type="EMBL" id="RRJ87894.1"/>
    </source>
</evidence>
<dbReference type="PANTHER" id="PTHR37946">
    <property type="entry name" value="SLL1969 PROTEIN"/>
    <property type="match status" value="1"/>
</dbReference>
<comment type="caution">
    <text evidence="1">The sequence shown here is derived from an EMBL/GenBank/DDBJ whole genome shotgun (WGS) entry which is preliminary data.</text>
</comment>
<dbReference type="RefSeq" id="WP_124969907.1">
    <property type="nucleotide sequence ID" value="NZ_RQVS01000003.1"/>
</dbReference>
<dbReference type="EMBL" id="RQVS01000003">
    <property type="protein sequence ID" value="RRJ87894.1"/>
    <property type="molecule type" value="Genomic_DNA"/>
</dbReference>
<evidence type="ECO:0000313" key="2">
    <source>
        <dbReference type="Proteomes" id="UP000274391"/>
    </source>
</evidence>
<name>A0A3P3VZG9_9MICO</name>
<proteinExistence type="predicted"/>
<evidence type="ECO:0008006" key="3">
    <source>
        <dbReference type="Google" id="ProtNLM"/>
    </source>
</evidence>
<dbReference type="PANTHER" id="PTHR37946:SF1">
    <property type="entry name" value="SLL1969 PROTEIN"/>
    <property type="match status" value="1"/>
</dbReference>
<dbReference type="OrthoDB" id="9770427at2"/>
<accession>A0A3P3VZG9</accession>